<organism evidence="2 3">
    <name type="scientific">Ruminococcus callidus ATCC 27760</name>
    <dbReference type="NCBI Taxonomy" id="411473"/>
    <lineage>
        <taxon>Bacteria</taxon>
        <taxon>Bacillati</taxon>
        <taxon>Bacillota</taxon>
        <taxon>Clostridia</taxon>
        <taxon>Eubacteriales</taxon>
        <taxon>Oscillospiraceae</taxon>
        <taxon>Ruminococcus</taxon>
    </lineage>
</organism>
<feature type="non-terminal residue" evidence="2">
    <location>
        <position position="51"/>
    </location>
</feature>
<dbReference type="AlphaFoldDB" id="U2KGD8"/>
<protein>
    <submittedName>
        <fullName evidence="2">Uncharacterized protein</fullName>
    </submittedName>
</protein>
<dbReference type="EMBL" id="AWVF01000003">
    <property type="protein sequence ID" value="ERJ97586.1"/>
    <property type="molecule type" value="Genomic_DNA"/>
</dbReference>
<sequence>MKQTKKIIAALAAATMVASCAGVVASADEAVNAVNVSYSTVAETFTAADGT</sequence>
<dbReference type="PROSITE" id="PS51257">
    <property type="entry name" value="PROKAR_LIPOPROTEIN"/>
    <property type="match status" value="1"/>
</dbReference>
<comment type="caution">
    <text evidence="2">The sequence shown here is derived from an EMBL/GenBank/DDBJ whole genome shotgun (WGS) entry which is preliminary data.</text>
</comment>
<keyword evidence="3" id="KW-1185">Reference proteome</keyword>
<feature type="signal peptide" evidence="1">
    <location>
        <begin position="1"/>
        <end position="21"/>
    </location>
</feature>
<dbReference type="HOGENOM" id="CLU_3111340_0_0_9"/>
<evidence type="ECO:0000313" key="2">
    <source>
        <dbReference type="EMBL" id="ERJ97586.1"/>
    </source>
</evidence>
<feature type="chain" id="PRO_5038594277" evidence="1">
    <location>
        <begin position="22"/>
        <end position="51"/>
    </location>
</feature>
<accession>U2KGD8</accession>
<name>U2KGD8_9FIRM</name>
<dbReference type="Proteomes" id="UP000016662">
    <property type="component" value="Unassembled WGS sequence"/>
</dbReference>
<reference evidence="2 3" key="1">
    <citation type="submission" date="2013-07" db="EMBL/GenBank/DDBJ databases">
        <authorList>
            <person name="Weinstock G."/>
            <person name="Sodergren E."/>
            <person name="Wylie T."/>
            <person name="Fulton L."/>
            <person name="Fulton R."/>
            <person name="Fronick C."/>
            <person name="O'Laughlin M."/>
            <person name="Godfrey J."/>
            <person name="Miner T."/>
            <person name="Herter B."/>
            <person name="Appelbaum E."/>
            <person name="Cordes M."/>
            <person name="Lek S."/>
            <person name="Wollam A."/>
            <person name="Pepin K.H."/>
            <person name="Palsikar V.B."/>
            <person name="Mitreva M."/>
            <person name="Wilson R.K."/>
        </authorList>
    </citation>
    <scope>NUCLEOTIDE SEQUENCE [LARGE SCALE GENOMIC DNA]</scope>
    <source>
        <strain evidence="2 3">ATCC 27760</strain>
    </source>
</reference>
<evidence type="ECO:0000313" key="3">
    <source>
        <dbReference type="Proteomes" id="UP000016662"/>
    </source>
</evidence>
<proteinExistence type="predicted"/>
<gene>
    <name evidence="2" type="ORF">RUMCAL_00024</name>
</gene>
<keyword evidence="1" id="KW-0732">Signal</keyword>
<evidence type="ECO:0000256" key="1">
    <source>
        <dbReference type="SAM" id="SignalP"/>
    </source>
</evidence>